<feature type="chain" id="PRO_5015155562" evidence="1">
    <location>
        <begin position="21"/>
        <end position="37"/>
    </location>
</feature>
<dbReference type="AlphaFoldDB" id="A0A2P2QVP6"/>
<reference evidence="2" key="1">
    <citation type="submission" date="2018-02" db="EMBL/GenBank/DDBJ databases">
        <title>Rhizophora mucronata_Transcriptome.</title>
        <authorList>
            <person name="Meera S.P."/>
            <person name="Sreeshan A."/>
            <person name="Augustine A."/>
        </authorList>
    </citation>
    <scope>NUCLEOTIDE SEQUENCE</scope>
    <source>
        <tissue evidence="2">Leaf</tissue>
    </source>
</reference>
<name>A0A2P2QVP6_RHIMU</name>
<proteinExistence type="predicted"/>
<keyword evidence="1" id="KW-0732">Signal</keyword>
<evidence type="ECO:0000256" key="1">
    <source>
        <dbReference type="SAM" id="SignalP"/>
    </source>
</evidence>
<protein>
    <submittedName>
        <fullName evidence="2">Uncharacterized protein</fullName>
    </submittedName>
</protein>
<accession>A0A2P2QVP6</accession>
<sequence>MNGCAMAMLVNVLLMYFVQSFSSIHAVNGLSNSCFIQ</sequence>
<evidence type="ECO:0000313" key="2">
    <source>
        <dbReference type="EMBL" id="MBX71028.1"/>
    </source>
</evidence>
<organism evidence="2">
    <name type="scientific">Rhizophora mucronata</name>
    <name type="common">Asiatic mangrove</name>
    <dbReference type="NCBI Taxonomy" id="61149"/>
    <lineage>
        <taxon>Eukaryota</taxon>
        <taxon>Viridiplantae</taxon>
        <taxon>Streptophyta</taxon>
        <taxon>Embryophyta</taxon>
        <taxon>Tracheophyta</taxon>
        <taxon>Spermatophyta</taxon>
        <taxon>Magnoliopsida</taxon>
        <taxon>eudicotyledons</taxon>
        <taxon>Gunneridae</taxon>
        <taxon>Pentapetalae</taxon>
        <taxon>rosids</taxon>
        <taxon>fabids</taxon>
        <taxon>Malpighiales</taxon>
        <taxon>Rhizophoraceae</taxon>
        <taxon>Rhizophora</taxon>
    </lineage>
</organism>
<feature type="signal peptide" evidence="1">
    <location>
        <begin position="1"/>
        <end position="20"/>
    </location>
</feature>
<dbReference type="EMBL" id="GGEC01090544">
    <property type="protein sequence ID" value="MBX71028.1"/>
    <property type="molecule type" value="Transcribed_RNA"/>
</dbReference>